<accession>A0ACC2PJS9</accession>
<organism evidence="1 2">
    <name type="scientific">Eretmocerus hayati</name>
    <dbReference type="NCBI Taxonomy" id="131215"/>
    <lineage>
        <taxon>Eukaryota</taxon>
        <taxon>Metazoa</taxon>
        <taxon>Ecdysozoa</taxon>
        <taxon>Arthropoda</taxon>
        <taxon>Hexapoda</taxon>
        <taxon>Insecta</taxon>
        <taxon>Pterygota</taxon>
        <taxon>Neoptera</taxon>
        <taxon>Endopterygota</taxon>
        <taxon>Hymenoptera</taxon>
        <taxon>Apocrita</taxon>
        <taxon>Proctotrupomorpha</taxon>
        <taxon>Chalcidoidea</taxon>
        <taxon>Aphelinidae</taxon>
        <taxon>Aphelininae</taxon>
        <taxon>Eretmocerus</taxon>
    </lineage>
</organism>
<gene>
    <name evidence="1" type="ORF">QAD02_019515</name>
</gene>
<reference evidence="1" key="1">
    <citation type="submission" date="2023-04" db="EMBL/GenBank/DDBJ databases">
        <title>A chromosome-level genome assembly of the parasitoid wasp Eretmocerus hayati.</title>
        <authorList>
            <person name="Zhong Y."/>
            <person name="Liu S."/>
            <person name="Liu Y."/>
        </authorList>
    </citation>
    <scope>NUCLEOTIDE SEQUENCE</scope>
    <source>
        <strain evidence="1">ZJU_SS_LIU_2023</strain>
    </source>
</reference>
<keyword evidence="2" id="KW-1185">Reference proteome</keyword>
<proteinExistence type="predicted"/>
<dbReference type="Proteomes" id="UP001239111">
    <property type="component" value="Chromosome 1"/>
</dbReference>
<name>A0ACC2PJS9_9HYME</name>
<dbReference type="EMBL" id="CM056741">
    <property type="protein sequence ID" value="KAJ8683723.1"/>
    <property type="molecule type" value="Genomic_DNA"/>
</dbReference>
<comment type="caution">
    <text evidence="1">The sequence shown here is derived from an EMBL/GenBank/DDBJ whole genome shotgun (WGS) entry which is preliminary data.</text>
</comment>
<evidence type="ECO:0000313" key="2">
    <source>
        <dbReference type="Proteomes" id="UP001239111"/>
    </source>
</evidence>
<evidence type="ECO:0000313" key="1">
    <source>
        <dbReference type="EMBL" id="KAJ8683723.1"/>
    </source>
</evidence>
<sequence length="189" mass="21115">MNHTDFFKWVDGHSIAELTNLKINDPKPLLSNMVLVTATRGSLKLQYKTAFDSVTHELDFLKEKVAKDVSKKPEALQKPLGVDKLVKESMLKNFISLVPLHRQSFWRNLPVKEPKKADAGPSAANPTAIESNTMVTGGLVRKPVRKNPKKPSKRGSKKSNNQPKATEVQPKQIRGTSKNPRKSTRAVKK</sequence>
<protein>
    <submittedName>
        <fullName evidence="1">Uncharacterized protein</fullName>
    </submittedName>
</protein>